<evidence type="ECO:0000313" key="5">
    <source>
        <dbReference type="EMBL" id="CBG68630.1"/>
    </source>
</evidence>
<evidence type="ECO:0000259" key="4">
    <source>
        <dbReference type="PROSITE" id="PS51078"/>
    </source>
</evidence>
<protein>
    <recommendedName>
        <fullName evidence="4">IclR-ED domain-containing protein</fullName>
    </recommendedName>
</protein>
<dbReference type="InterPro" id="IPR005471">
    <property type="entry name" value="Tscrpt_reg_IclR_N"/>
</dbReference>
<dbReference type="eggNOG" id="COG1414">
    <property type="taxonomic scope" value="Bacteria"/>
</dbReference>
<sequence length="258" mass="28052">MAVADETHRSGTSSDRMLSVMDLFTPERPEWTVEQACVAMGQSESTVYRYFRSLAAVGLIFSIRPGRYLLGPGIIHYERQLRLSDPLIRAAEPAVVRMAAEYAEPGLIFLSRIYRDSVMTTHEHRIGAEPFPEGAFARGRLAPLFRGAPGLALLSFLEVRIVRSIYQRVDSGDADWLVFKRRMRAVRGLGYAVGVDDPDPGVLHVSIPLKQDGHGIAGSLTVALASGPDNAAAIEKSAALLAVAAEEIALQARKAAPE</sequence>
<accession>C9ZA35</accession>
<dbReference type="InterPro" id="IPR036390">
    <property type="entry name" value="WH_DNA-bd_sf"/>
</dbReference>
<dbReference type="InterPro" id="IPR050707">
    <property type="entry name" value="HTH_MetabolicPath_Reg"/>
</dbReference>
<dbReference type="KEGG" id="scb:SCAB_14841"/>
<evidence type="ECO:0000256" key="1">
    <source>
        <dbReference type="ARBA" id="ARBA00023015"/>
    </source>
</evidence>
<dbReference type="Proteomes" id="UP000001444">
    <property type="component" value="Chromosome"/>
</dbReference>
<keyword evidence="2" id="KW-0238">DNA-binding</keyword>
<dbReference type="PROSITE" id="PS51078">
    <property type="entry name" value="ICLR_ED"/>
    <property type="match status" value="1"/>
</dbReference>
<reference evidence="5 6" key="1">
    <citation type="journal article" date="2010" name="Mol. Plant Microbe Interact.">
        <title>Streptomyces scabies 87-22 contains a coronafacic acid-like biosynthetic cluster that contributes to plant-microbe interactions.</title>
        <authorList>
            <person name="Bignell D.R."/>
            <person name="Seipke R.F."/>
            <person name="Huguet-Tapia J.C."/>
            <person name="Chambers A.H."/>
            <person name="Parry R.J."/>
            <person name="Loria R."/>
        </authorList>
    </citation>
    <scope>NUCLEOTIDE SEQUENCE [LARGE SCALE GENOMIC DNA]</scope>
    <source>
        <strain evidence="5 6">87.22</strain>
    </source>
</reference>
<dbReference type="GO" id="GO:0003677">
    <property type="term" value="F:DNA binding"/>
    <property type="evidence" value="ECO:0007669"/>
    <property type="project" value="UniProtKB-KW"/>
</dbReference>
<evidence type="ECO:0000256" key="3">
    <source>
        <dbReference type="ARBA" id="ARBA00023163"/>
    </source>
</evidence>
<proteinExistence type="predicted"/>
<dbReference type="SUPFAM" id="SSF46785">
    <property type="entry name" value="Winged helix' DNA-binding domain"/>
    <property type="match status" value="1"/>
</dbReference>
<feature type="domain" description="IclR-ED" evidence="4">
    <location>
        <begin position="66"/>
        <end position="254"/>
    </location>
</feature>
<keyword evidence="1" id="KW-0805">Transcription regulation</keyword>
<organism evidence="5 6">
    <name type="scientific">Streptomyces scabiei (strain 87.22)</name>
    <dbReference type="NCBI Taxonomy" id="680198"/>
    <lineage>
        <taxon>Bacteria</taxon>
        <taxon>Bacillati</taxon>
        <taxon>Actinomycetota</taxon>
        <taxon>Actinomycetes</taxon>
        <taxon>Kitasatosporales</taxon>
        <taxon>Streptomycetaceae</taxon>
        <taxon>Streptomyces</taxon>
    </lineage>
</organism>
<dbReference type="GO" id="GO:0003700">
    <property type="term" value="F:DNA-binding transcription factor activity"/>
    <property type="evidence" value="ECO:0007669"/>
    <property type="project" value="TreeGrafter"/>
</dbReference>
<evidence type="ECO:0000256" key="2">
    <source>
        <dbReference type="ARBA" id="ARBA00023125"/>
    </source>
</evidence>
<gene>
    <name evidence="5" type="ordered locus">SCAB_14841</name>
</gene>
<dbReference type="PANTHER" id="PTHR30136">
    <property type="entry name" value="HELIX-TURN-HELIX TRANSCRIPTIONAL REGULATOR, ICLR FAMILY"/>
    <property type="match status" value="1"/>
</dbReference>
<dbReference type="AlphaFoldDB" id="C9ZA35"/>
<dbReference type="Gene3D" id="3.30.450.40">
    <property type="match status" value="1"/>
</dbReference>
<evidence type="ECO:0000313" key="6">
    <source>
        <dbReference type="Proteomes" id="UP000001444"/>
    </source>
</evidence>
<dbReference type="GO" id="GO:0045892">
    <property type="term" value="P:negative regulation of DNA-templated transcription"/>
    <property type="evidence" value="ECO:0007669"/>
    <property type="project" value="TreeGrafter"/>
</dbReference>
<dbReference type="InterPro" id="IPR029016">
    <property type="entry name" value="GAF-like_dom_sf"/>
</dbReference>
<dbReference type="STRING" id="680198.SCAB_14841"/>
<dbReference type="SUPFAM" id="SSF55781">
    <property type="entry name" value="GAF domain-like"/>
    <property type="match status" value="1"/>
</dbReference>
<dbReference type="InterPro" id="IPR014757">
    <property type="entry name" value="Tscrpt_reg_IclR_C"/>
</dbReference>
<keyword evidence="3" id="KW-0804">Transcription</keyword>
<dbReference type="PANTHER" id="PTHR30136:SF24">
    <property type="entry name" value="HTH-TYPE TRANSCRIPTIONAL REPRESSOR ALLR"/>
    <property type="match status" value="1"/>
</dbReference>
<keyword evidence="6" id="KW-1185">Reference proteome</keyword>
<dbReference type="EMBL" id="FN554889">
    <property type="protein sequence ID" value="CBG68630.1"/>
    <property type="molecule type" value="Genomic_DNA"/>
</dbReference>
<dbReference type="InterPro" id="IPR036388">
    <property type="entry name" value="WH-like_DNA-bd_sf"/>
</dbReference>
<dbReference type="HOGENOM" id="CLU_062618_4_4_11"/>
<name>C9ZA35_STRSW</name>
<dbReference type="Gene3D" id="1.10.10.10">
    <property type="entry name" value="Winged helix-like DNA-binding domain superfamily/Winged helix DNA-binding domain"/>
    <property type="match status" value="1"/>
</dbReference>
<dbReference type="Pfam" id="PF09339">
    <property type="entry name" value="HTH_IclR"/>
    <property type="match status" value="1"/>
</dbReference>